<keyword evidence="4" id="KW-1185">Reference proteome</keyword>
<dbReference type="OrthoDB" id="1304294at2759"/>
<evidence type="ECO:0000259" key="1">
    <source>
        <dbReference type="Pfam" id="PF00646"/>
    </source>
</evidence>
<dbReference type="SUPFAM" id="SSF52058">
    <property type="entry name" value="L domain-like"/>
    <property type="match status" value="1"/>
</dbReference>
<proteinExistence type="predicted"/>
<accession>A0A830BJU8</accession>
<comment type="caution">
    <text evidence="3">The sequence shown here is derived from an EMBL/GenBank/DDBJ whole genome shotgun (WGS) entry which is preliminary data.</text>
</comment>
<dbReference type="InterPro" id="IPR036047">
    <property type="entry name" value="F-box-like_dom_sf"/>
</dbReference>
<dbReference type="EMBL" id="BMAC01000080">
    <property type="protein sequence ID" value="GFP84215.1"/>
    <property type="molecule type" value="Genomic_DNA"/>
</dbReference>
<name>A0A830BJU8_9LAMI</name>
<gene>
    <name evidence="3" type="ORF">PHJA_000565200</name>
</gene>
<sequence length="331" mass="37840">MSIDRLSALPDGVLIHILSFLGVQKSAVTSALSKRWRFIWTELPILEFKNYSRESEKIRKFVAKVNRTLLIRSRGIQLEKFSVCFRYNGSFASDVDSWIGFVLKNKVKEVGLSMHSTVTAVEELYGLPEMMYSNSSLTQFSVRGCLMDTLTTIEWQSLTCLYINNSELSQRVIESILSGCPVLHTLDLEECWGFNCLDVKSQNLYTLTVKYREDGDNGPLLEISAPYVHTLDISFNPEERKLVLRNIKSLVSAEINFTDFWSSFVVEEVVISTTKELFEIFKDVKELELGQDYFKVCIDALSFFNILVLCRFGFALVCSLCLQCFLNKSFA</sequence>
<dbReference type="Gene3D" id="1.20.1280.50">
    <property type="match status" value="1"/>
</dbReference>
<dbReference type="InterPro" id="IPR001810">
    <property type="entry name" value="F-box_dom"/>
</dbReference>
<dbReference type="Pfam" id="PF00646">
    <property type="entry name" value="F-box"/>
    <property type="match status" value="1"/>
</dbReference>
<dbReference type="Proteomes" id="UP000653305">
    <property type="component" value="Unassembled WGS sequence"/>
</dbReference>
<feature type="domain" description="F-box" evidence="1">
    <location>
        <begin position="6"/>
        <end position="45"/>
    </location>
</feature>
<feature type="domain" description="At1g61320/AtMIF1 LRR" evidence="2">
    <location>
        <begin position="79"/>
        <end position="289"/>
    </location>
</feature>
<dbReference type="PANTHER" id="PTHR31900">
    <property type="entry name" value="F-BOX/RNI SUPERFAMILY PROTEIN-RELATED"/>
    <property type="match status" value="1"/>
</dbReference>
<dbReference type="SUPFAM" id="SSF81383">
    <property type="entry name" value="F-box domain"/>
    <property type="match status" value="1"/>
</dbReference>
<protein>
    <submittedName>
        <fullName evidence="3">Putative F-box/LRR-repeat protein at3g18150</fullName>
    </submittedName>
</protein>
<dbReference type="Gene3D" id="3.80.10.10">
    <property type="entry name" value="Ribonuclease Inhibitor"/>
    <property type="match status" value="1"/>
</dbReference>
<dbReference type="InterPro" id="IPR032675">
    <property type="entry name" value="LRR_dom_sf"/>
</dbReference>
<dbReference type="PANTHER" id="PTHR31900:SF32">
    <property type="entry name" value="F-BOX_RNI_FBD-LIKE DOMAIN PROTEIN"/>
    <property type="match status" value="1"/>
</dbReference>
<evidence type="ECO:0000313" key="4">
    <source>
        <dbReference type="Proteomes" id="UP000653305"/>
    </source>
</evidence>
<evidence type="ECO:0000259" key="2">
    <source>
        <dbReference type="Pfam" id="PF23622"/>
    </source>
</evidence>
<evidence type="ECO:0000313" key="3">
    <source>
        <dbReference type="EMBL" id="GFP84215.1"/>
    </source>
</evidence>
<reference evidence="3" key="1">
    <citation type="submission" date="2020-07" db="EMBL/GenBank/DDBJ databases">
        <title>Ethylene signaling mediates host invasion by parasitic plants.</title>
        <authorList>
            <person name="Yoshida S."/>
        </authorList>
    </citation>
    <scope>NUCLEOTIDE SEQUENCE</scope>
    <source>
        <strain evidence="3">Okayama</strain>
    </source>
</reference>
<dbReference type="AlphaFoldDB" id="A0A830BJU8"/>
<dbReference type="InterPro" id="IPR055357">
    <property type="entry name" value="LRR_At1g61320_AtMIF1"/>
</dbReference>
<dbReference type="InterPro" id="IPR050232">
    <property type="entry name" value="FBL13/AtMIF1-like"/>
</dbReference>
<dbReference type="Pfam" id="PF23622">
    <property type="entry name" value="LRR_At1g61320_AtMIF1"/>
    <property type="match status" value="1"/>
</dbReference>
<organism evidence="3 4">
    <name type="scientific">Phtheirospermum japonicum</name>
    <dbReference type="NCBI Taxonomy" id="374723"/>
    <lineage>
        <taxon>Eukaryota</taxon>
        <taxon>Viridiplantae</taxon>
        <taxon>Streptophyta</taxon>
        <taxon>Embryophyta</taxon>
        <taxon>Tracheophyta</taxon>
        <taxon>Spermatophyta</taxon>
        <taxon>Magnoliopsida</taxon>
        <taxon>eudicotyledons</taxon>
        <taxon>Gunneridae</taxon>
        <taxon>Pentapetalae</taxon>
        <taxon>asterids</taxon>
        <taxon>lamiids</taxon>
        <taxon>Lamiales</taxon>
        <taxon>Orobanchaceae</taxon>
        <taxon>Orobanchaceae incertae sedis</taxon>
        <taxon>Phtheirospermum</taxon>
    </lineage>
</organism>